<reference evidence="7 8" key="1">
    <citation type="submission" date="2023-07" db="EMBL/GenBank/DDBJ databases">
        <title>Sequencing the genomes of 1000 actinobacteria strains.</title>
        <authorList>
            <person name="Klenk H.-P."/>
        </authorList>
    </citation>
    <scope>NUCLEOTIDE SEQUENCE [LARGE SCALE GENOMIC DNA]</scope>
    <source>
        <strain evidence="7 8">DSM 46740</strain>
    </source>
</reference>
<keyword evidence="3" id="KW-0285">Flavoprotein</keyword>
<dbReference type="InterPro" id="IPR016169">
    <property type="entry name" value="FAD-bd_PCMH_sub2"/>
</dbReference>
<evidence type="ECO:0000259" key="6">
    <source>
        <dbReference type="PROSITE" id="PS51387"/>
    </source>
</evidence>
<evidence type="ECO:0000256" key="3">
    <source>
        <dbReference type="ARBA" id="ARBA00022630"/>
    </source>
</evidence>
<name>A0ABT9Q9E1_9ACTN</name>
<dbReference type="PROSITE" id="PS51387">
    <property type="entry name" value="FAD_PCMH"/>
    <property type="match status" value="1"/>
</dbReference>
<dbReference type="Proteomes" id="UP001225356">
    <property type="component" value="Unassembled WGS sequence"/>
</dbReference>
<evidence type="ECO:0000256" key="5">
    <source>
        <dbReference type="ARBA" id="ARBA00023002"/>
    </source>
</evidence>
<evidence type="ECO:0000256" key="2">
    <source>
        <dbReference type="ARBA" id="ARBA00005466"/>
    </source>
</evidence>
<evidence type="ECO:0000313" key="7">
    <source>
        <dbReference type="EMBL" id="MDP9843358.1"/>
    </source>
</evidence>
<comment type="caution">
    <text evidence="7">The sequence shown here is derived from an EMBL/GenBank/DDBJ whole genome shotgun (WGS) entry which is preliminary data.</text>
</comment>
<gene>
    <name evidence="7" type="ORF">J2853_002569</name>
</gene>
<dbReference type="Gene3D" id="3.40.462.20">
    <property type="match status" value="1"/>
</dbReference>
<feature type="domain" description="FAD-binding PCMH-type" evidence="6">
    <location>
        <begin position="27"/>
        <end position="195"/>
    </location>
</feature>
<keyword evidence="8" id="KW-1185">Reference proteome</keyword>
<dbReference type="InterPro" id="IPR050416">
    <property type="entry name" value="FAD-linked_Oxidoreductase"/>
</dbReference>
<protein>
    <recommendedName>
        <fullName evidence="6">FAD-binding PCMH-type domain-containing protein</fullName>
    </recommendedName>
</protein>
<dbReference type="Gene3D" id="3.30.43.10">
    <property type="entry name" value="Uridine Diphospho-n-acetylenolpyruvylglucosamine Reductase, domain 2"/>
    <property type="match status" value="1"/>
</dbReference>
<dbReference type="InterPro" id="IPR006094">
    <property type="entry name" value="Oxid_FAD_bind_N"/>
</dbReference>
<evidence type="ECO:0000256" key="4">
    <source>
        <dbReference type="ARBA" id="ARBA00022827"/>
    </source>
</evidence>
<evidence type="ECO:0000256" key="1">
    <source>
        <dbReference type="ARBA" id="ARBA00001974"/>
    </source>
</evidence>
<keyword evidence="5" id="KW-0560">Oxidoreductase</keyword>
<dbReference type="PANTHER" id="PTHR42973">
    <property type="entry name" value="BINDING OXIDOREDUCTASE, PUTATIVE (AFU_ORTHOLOGUE AFUA_1G17690)-RELATED"/>
    <property type="match status" value="1"/>
</dbReference>
<dbReference type="EMBL" id="JAUSQU010000001">
    <property type="protein sequence ID" value="MDP9843358.1"/>
    <property type="molecule type" value="Genomic_DNA"/>
</dbReference>
<accession>A0ABT9Q9E1</accession>
<dbReference type="InterPro" id="IPR016166">
    <property type="entry name" value="FAD-bd_PCMH"/>
</dbReference>
<sequence>MHTTATQIFEPDEQGYDDERLGLNRAVESRPAYVVAAACEEDVAAAVRLAAKRRLAAGVLASGHGPSRAADGAVLVNTRRMDGVTVDPAGRTAWVEAGARWRQVLERTTPHGLAPLNGSSPNVGAVGYTMGGGAGLLGRRFGFAADHVRRVRLVTADGRLREVSADHDPDLFWAVRGGKDNFGIVVGMEITLFPVPRLYGGGLYFPGEATSEVLHAYTEWTRSVPEEMASSVLLSRNPDLPAVPEPLRGAFVTHVRVAFSGENGGEELIEPLRALGPRLLDTVRDMPYAEVGTIHHEPTGAPYEACDRNVLLRELEPAAVDTLVSRAGPDARPPFITELRHFGGAYGRPPKAPNCVGGRDAAFSLYTGTDPAPRSREQRDRLLEEIGPWSTGGRNLNFLGVEDTDPAVVRTAYRPDDFARLTTLKAIHDPGNTFRVNFNIPPRTG</sequence>
<dbReference type="SUPFAM" id="SSF56176">
    <property type="entry name" value="FAD-binding/transporter-associated domain-like"/>
    <property type="match status" value="1"/>
</dbReference>
<comment type="cofactor">
    <cofactor evidence="1">
        <name>FAD</name>
        <dbReference type="ChEBI" id="CHEBI:57692"/>
    </cofactor>
</comment>
<dbReference type="Gene3D" id="3.30.465.10">
    <property type="match status" value="1"/>
</dbReference>
<dbReference type="Pfam" id="PF01565">
    <property type="entry name" value="FAD_binding_4"/>
    <property type="match status" value="1"/>
</dbReference>
<keyword evidence="4" id="KW-0274">FAD</keyword>
<organism evidence="7 8">
    <name type="scientific">Streptosporangium lutulentum</name>
    <dbReference type="NCBI Taxonomy" id="1461250"/>
    <lineage>
        <taxon>Bacteria</taxon>
        <taxon>Bacillati</taxon>
        <taxon>Actinomycetota</taxon>
        <taxon>Actinomycetes</taxon>
        <taxon>Streptosporangiales</taxon>
        <taxon>Streptosporangiaceae</taxon>
        <taxon>Streptosporangium</taxon>
    </lineage>
</organism>
<evidence type="ECO:0000313" key="8">
    <source>
        <dbReference type="Proteomes" id="UP001225356"/>
    </source>
</evidence>
<dbReference type="InterPro" id="IPR036318">
    <property type="entry name" value="FAD-bd_PCMH-like_sf"/>
</dbReference>
<dbReference type="InterPro" id="IPR016167">
    <property type="entry name" value="FAD-bd_PCMH_sub1"/>
</dbReference>
<dbReference type="PANTHER" id="PTHR42973:SF39">
    <property type="entry name" value="FAD-BINDING PCMH-TYPE DOMAIN-CONTAINING PROTEIN"/>
    <property type="match status" value="1"/>
</dbReference>
<proteinExistence type="inferred from homology"/>
<dbReference type="RefSeq" id="WP_307557528.1">
    <property type="nucleotide sequence ID" value="NZ_JAUSQU010000001.1"/>
</dbReference>
<comment type="similarity">
    <text evidence="2">Belongs to the oxygen-dependent FAD-linked oxidoreductase family.</text>
</comment>